<dbReference type="Pfam" id="PF00080">
    <property type="entry name" value="Sod_Cu"/>
    <property type="match status" value="1"/>
</dbReference>
<evidence type="ECO:0000259" key="5">
    <source>
        <dbReference type="Pfam" id="PF00080"/>
    </source>
</evidence>
<feature type="domain" description="Superoxide dismutase copper/zinc binding" evidence="5">
    <location>
        <begin position="64"/>
        <end position="178"/>
    </location>
</feature>
<keyword evidence="3" id="KW-0479">Metal-binding</keyword>
<dbReference type="EC" id="1.15.1.1" evidence="3"/>
<dbReference type="OrthoDB" id="3297424at2"/>
<accession>A0A1W7D1Q4</accession>
<sequence length="189" mass="19574">MKILATGAVAMTAVLATAGSSVAAGQDDILLYDAGRFVPLGEGTGVVPKAVTYNEELVPPGSQIHVAQGIRGNSMLIDIATLGLDPGHTYGTHVHTEPCGADPADAGGHYQDQQGVVDEDSEVWLDFTVDERGVGQAEVYKNWLFRAGEAGSLVLHERGTSEGHDEHPPGDAGARVACFSIPFAGVPAA</sequence>
<keyword evidence="3" id="KW-0862">Zinc</keyword>
<dbReference type="EMBL" id="CP021121">
    <property type="protein sequence ID" value="ARQ71023.1"/>
    <property type="molecule type" value="Genomic_DNA"/>
</dbReference>
<gene>
    <name evidence="6" type="ORF">CAG99_21230</name>
</gene>
<comment type="catalytic activity">
    <reaction evidence="3">
        <text>2 superoxide + 2 H(+) = H2O2 + O2</text>
        <dbReference type="Rhea" id="RHEA:20696"/>
        <dbReference type="ChEBI" id="CHEBI:15378"/>
        <dbReference type="ChEBI" id="CHEBI:15379"/>
        <dbReference type="ChEBI" id="CHEBI:16240"/>
        <dbReference type="ChEBI" id="CHEBI:18421"/>
        <dbReference type="EC" id="1.15.1.1"/>
    </reaction>
</comment>
<evidence type="ECO:0000256" key="4">
    <source>
        <dbReference type="SAM" id="SignalP"/>
    </source>
</evidence>
<evidence type="ECO:0000313" key="7">
    <source>
        <dbReference type="Proteomes" id="UP000194218"/>
    </source>
</evidence>
<comment type="cofactor">
    <cofactor evidence="3">
        <name>Zn(2+)</name>
        <dbReference type="ChEBI" id="CHEBI:29105"/>
    </cofactor>
    <text evidence="3">Binds 1 zinc ion per subunit.</text>
</comment>
<dbReference type="GO" id="GO:0046872">
    <property type="term" value="F:metal ion binding"/>
    <property type="evidence" value="ECO:0007669"/>
    <property type="project" value="UniProtKB-KW"/>
</dbReference>
<dbReference type="InterPro" id="IPR001424">
    <property type="entry name" value="SOD_Cu_Zn_dom"/>
</dbReference>
<comment type="function">
    <text evidence="2">Destroys radicals which are normally produced within the cells and which are toxic to biological systems. May play a role in favoring mycobacterial survival in phagocytes.</text>
</comment>
<evidence type="ECO:0000256" key="3">
    <source>
        <dbReference type="RuleBase" id="RU000393"/>
    </source>
</evidence>
<comment type="cofactor">
    <cofactor evidence="3">
        <name>Cu cation</name>
        <dbReference type="ChEBI" id="CHEBI:23378"/>
    </cofactor>
    <text evidence="3">Binds 1 copper ion per subunit.</text>
</comment>
<keyword evidence="7" id="KW-1185">Reference proteome</keyword>
<dbReference type="KEGG" id="smao:CAG99_21230"/>
<organism evidence="6 7">
    <name type="scientific">Streptomyces marincola</name>
    <dbReference type="NCBI Taxonomy" id="2878388"/>
    <lineage>
        <taxon>Bacteria</taxon>
        <taxon>Bacillati</taxon>
        <taxon>Actinomycetota</taxon>
        <taxon>Actinomycetes</taxon>
        <taxon>Kitasatosporales</taxon>
        <taxon>Streptomycetaceae</taxon>
        <taxon>Streptomyces</taxon>
    </lineage>
</organism>
<dbReference type="GO" id="GO:0004784">
    <property type="term" value="F:superoxide dismutase activity"/>
    <property type="evidence" value="ECO:0007669"/>
    <property type="project" value="UniProtKB-EC"/>
</dbReference>
<dbReference type="RefSeq" id="WP_086160860.1">
    <property type="nucleotide sequence ID" value="NZ_CP021121.1"/>
</dbReference>
<feature type="signal peptide" evidence="4">
    <location>
        <begin position="1"/>
        <end position="23"/>
    </location>
</feature>
<dbReference type="Proteomes" id="UP000194218">
    <property type="component" value="Chromosome"/>
</dbReference>
<dbReference type="SUPFAM" id="SSF49329">
    <property type="entry name" value="Cu,Zn superoxide dismutase-like"/>
    <property type="match status" value="1"/>
</dbReference>
<protein>
    <recommendedName>
        <fullName evidence="3">Superoxide dismutase [Cu-Zn]</fullName>
        <ecNumber evidence="3">1.15.1.1</ecNumber>
    </recommendedName>
</protein>
<dbReference type="Gene3D" id="2.60.40.200">
    <property type="entry name" value="Superoxide dismutase, copper/zinc binding domain"/>
    <property type="match status" value="1"/>
</dbReference>
<dbReference type="InterPro" id="IPR018152">
    <property type="entry name" value="SOD_Cu/Zn_BS"/>
</dbReference>
<reference evidence="6 7" key="1">
    <citation type="submission" date="2017-05" db="EMBL/GenBank/DDBJ databases">
        <title>Complete genome sequence of Streptomyces sp. SCSIO 03032 revealed the diverse biosynthetic pathways for its bioactive secondary metabolites.</title>
        <authorList>
            <person name="Ma L."/>
            <person name="Zhu Y."/>
            <person name="Zhang W."/>
            <person name="Zhang G."/>
            <person name="Tian X."/>
            <person name="Zhang S."/>
            <person name="Zhang C."/>
        </authorList>
    </citation>
    <scope>NUCLEOTIDE SEQUENCE [LARGE SCALE GENOMIC DNA]</scope>
    <source>
        <strain evidence="6 7">SCSIO 03032</strain>
    </source>
</reference>
<evidence type="ECO:0000256" key="2">
    <source>
        <dbReference type="ARBA" id="ARBA00024900"/>
    </source>
</evidence>
<proteinExistence type="inferred from homology"/>
<comment type="similarity">
    <text evidence="1 3">Belongs to the Cu-Zn superoxide dismutase family.</text>
</comment>
<feature type="chain" id="PRO_5012754959" description="Superoxide dismutase [Cu-Zn]" evidence="4">
    <location>
        <begin position="24"/>
        <end position="189"/>
    </location>
</feature>
<dbReference type="InterPro" id="IPR036423">
    <property type="entry name" value="SOD-like_Cu/Zn_dom_sf"/>
</dbReference>
<keyword evidence="3" id="KW-0186">Copper</keyword>
<evidence type="ECO:0000256" key="1">
    <source>
        <dbReference type="ARBA" id="ARBA00010457"/>
    </source>
</evidence>
<keyword evidence="3" id="KW-0560">Oxidoreductase</keyword>
<evidence type="ECO:0000313" key="6">
    <source>
        <dbReference type="EMBL" id="ARQ71023.1"/>
    </source>
</evidence>
<name>A0A1W7D1Q4_9ACTN</name>
<dbReference type="PROSITE" id="PS00332">
    <property type="entry name" value="SOD_CU_ZN_2"/>
    <property type="match status" value="1"/>
</dbReference>
<keyword evidence="4" id="KW-0732">Signal</keyword>
<dbReference type="AlphaFoldDB" id="A0A1W7D1Q4"/>